<dbReference type="GO" id="GO:0016020">
    <property type="term" value="C:membrane"/>
    <property type="evidence" value="ECO:0007669"/>
    <property type="project" value="UniProtKB-SubCell"/>
</dbReference>
<keyword evidence="2" id="KW-0813">Transport</keyword>
<feature type="non-terminal residue" evidence="7">
    <location>
        <position position="326"/>
    </location>
</feature>
<evidence type="ECO:0000256" key="4">
    <source>
        <dbReference type="ARBA" id="ARBA00022989"/>
    </source>
</evidence>
<name>A0A0L0C3H7_LUCCU</name>
<proteinExistence type="predicted"/>
<reference evidence="7 8" key="1">
    <citation type="journal article" date="2015" name="Nat. Commun.">
        <title>Lucilia cuprina genome unlocks parasitic fly biology to underpin future interventions.</title>
        <authorList>
            <person name="Anstead C.A."/>
            <person name="Korhonen P.K."/>
            <person name="Young N.D."/>
            <person name="Hall R.S."/>
            <person name="Jex A.R."/>
            <person name="Murali S.C."/>
            <person name="Hughes D.S."/>
            <person name="Lee S.F."/>
            <person name="Perry T."/>
            <person name="Stroehlein A.J."/>
            <person name="Ansell B.R."/>
            <person name="Breugelmans B."/>
            <person name="Hofmann A."/>
            <person name="Qu J."/>
            <person name="Dugan S."/>
            <person name="Lee S.L."/>
            <person name="Chao H."/>
            <person name="Dinh H."/>
            <person name="Han Y."/>
            <person name="Doddapaneni H.V."/>
            <person name="Worley K.C."/>
            <person name="Muzny D.M."/>
            <person name="Ioannidis P."/>
            <person name="Waterhouse R.M."/>
            <person name="Zdobnov E.M."/>
            <person name="James P.J."/>
            <person name="Bagnall N.H."/>
            <person name="Kotze A.C."/>
            <person name="Gibbs R.A."/>
            <person name="Richards S."/>
            <person name="Batterham P."/>
            <person name="Gasser R.B."/>
        </authorList>
    </citation>
    <scope>NUCLEOTIDE SEQUENCE [LARGE SCALE GENOMIC DNA]</scope>
    <source>
        <strain evidence="7 8">LS</strain>
        <tissue evidence="7">Full body</tissue>
    </source>
</reference>
<comment type="caution">
    <text evidence="7">The sequence shown here is derived from an EMBL/GenBank/DDBJ whole genome shotgun (WGS) entry which is preliminary data.</text>
</comment>
<comment type="subcellular location">
    <subcellularLocation>
        <location evidence="1">Membrane</location>
        <topology evidence="1">Multi-pass membrane protein</topology>
    </subcellularLocation>
</comment>
<keyword evidence="3 6" id="KW-0812">Transmembrane</keyword>
<feature type="transmembrane region" description="Helical" evidence="6">
    <location>
        <begin position="12"/>
        <end position="32"/>
    </location>
</feature>
<evidence type="ECO:0000256" key="3">
    <source>
        <dbReference type="ARBA" id="ARBA00022692"/>
    </source>
</evidence>
<evidence type="ECO:0000313" key="8">
    <source>
        <dbReference type="Proteomes" id="UP000037069"/>
    </source>
</evidence>
<dbReference type="AlphaFoldDB" id="A0A0L0C3H7"/>
<organism evidence="7 8">
    <name type="scientific">Lucilia cuprina</name>
    <name type="common">Green bottle fly</name>
    <name type="synonym">Australian sheep blowfly</name>
    <dbReference type="NCBI Taxonomy" id="7375"/>
    <lineage>
        <taxon>Eukaryota</taxon>
        <taxon>Metazoa</taxon>
        <taxon>Ecdysozoa</taxon>
        <taxon>Arthropoda</taxon>
        <taxon>Hexapoda</taxon>
        <taxon>Insecta</taxon>
        <taxon>Pterygota</taxon>
        <taxon>Neoptera</taxon>
        <taxon>Endopterygota</taxon>
        <taxon>Diptera</taxon>
        <taxon>Brachycera</taxon>
        <taxon>Muscomorpha</taxon>
        <taxon>Oestroidea</taxon>
        <taxon>Calliphoridae</taxon>
        <taxon>Luciliinae</taxon>
        <taxon>Lucilia</taxon>
    </lineage>
</organism>
<dbReference type="EMBL" id="JRES01000950">
    <property type="protein sequence ID" value="KNC26873.1"/>
    <property type="molecule type" value="Genomic_DNA"/>
</dbReference>
<dbReference type="SUPFAM" id="SSF103473">
    <property type="entry name" value="MFS general substrate transporter"/>
    <property type="match status" value="1"/>
</dbReference>
<keyword evidence="4 6" id="KW-1133">Transmembrane helix</keyword>
<feature type="transmembrane region" description="Helical" evidence="6">
    <location>
        <begin position="247"/>
        <end position="269"/>
    </location>
</feature>
<dbReference type="InterPro" id="IPR010573">
    <property type="entry name" value="MFS_Str1/Tri12-like"/>
</dbReference>
<feature type="transmembrane region" description="Helical" evidence="6">
    <location>
        <begin position="52"/>
        <end position="69"/>
    </location>
</feature>
<dbReference type="Pfam" id="PF06609">
    <property type="entry name" value="TRI12"/>
    <property type="match status" value="1"/>
</dbReference>
<dbReference type="InterPro" id="IPR036259">
    <property type="entry name" value="MFS_trans_sf"/>
</dbReference>
<feature type="transmembrane region" description="Helical" evidence="6">
    <location>
        <begin position="184"/>
        <end position="203"/>
    </location>
</feature>
<feature type="transmembrane region" description="Helical" evidence="6">
    <location>
        <begin position="215"/>
        <end position="235"/>
    </location>
</feature>
<dbReference type="GO" id="GO:0022857">
    <property type="term" value="F:transmembrane transporter activity"/>
    <property type="evidence" value="ECO:0007669"/>
    <property type="project" value="InterPro"/>
</dbReference>
<protein>
    <recommendedName>
        <fullName evidence="9">Major facilitator superfamily (MFS) profile domain-containing protein</fullName>
    </recommendedName>
</protein>
<dbReference type="Proteomes" id="UP000037069">
    <property type="component" value="Unassembled WGS sequence"/>
</dbReference>
<dbReference type="PANTHER" id="PTHR42718">
    <property type="entry name" value="MAJOR FACILITATOR SUPERFAMILY MULTIDRUG TRANSPORTER MFSC"/>
    <property type="match status" value="1"/>
</dbReference>
<evidence type="ECO:0000256" key="5">
    <source>
        <dbReference type="ARBA" id="ARBA00023136"/>
    </source>
</evidence>
<accession>A0A0L0C3H7</accession>
<sequence length="326" mass="36033">MSGVIAQCTDRWDWNYYAFAIITVISGFVTYYSTPPLEPKLLEDGSRQSVDWIGAALAVTSLTLFNFSWNQAPVVGWQNPYIIVLLIVGFLMFFVFGWWELKMAKNPLLPPVVLKNRKLATTLLVLFLGWGAFGINLYHTFTLVQDFRHYSSIAAGAAITPAPPMGFLAAISCSMLINPRTVDVILFGSMCAFTAASIILATAQVDQSYFRNTMGAWIIAPFGMDWSFPAGSILLSEELPQEWQGMAGSLVSVVMNYGVSIFLGVAGTVEEQLLQQRPDDPWRAWRGAEYFAVGISGFACLVSLLFGYKSIWALITGKRDPVTEVL</sequence>
<feature type="transmembrane region" description="Helical" evidence="6">
    <location>
        <begin position="290"/>
        <end position="308"/>
    </location>
</feature>
<evidence type="ECO:0000256" key="2">
    <source>
        <dbReference type="ARBA" id="ARBA00022448"/>
    </source>
</evidence>
<dbReference type="Gene3D" id="1.20.1250.20">
    <property type="entry name" value="MFS general substrate transporter like domains"/>
    <property type="match status" value="1"/>
</dbReference>
<keyword evidence="8" id="KW-1185">Reference proteome</keyword>
<evidence type="ECO:0008006" key="9">
    <source>
        <dbReference type="Google" id="ProtNLM"/>
    </source>
</evidence>
<dbReference type="PANTHER" id="PTHR42718:SF14">
    <property type="entry name" value="AMINOTRIAZOLE RESISTANCE PROTEIN"/>
    <property type="match status" value="1"/>
</dbReference>
<evidence type="ECO:0000313" key="7">
    <source>
        <dbReference type="EMBL" id="KNC26873.1"/>
    </source>
</evidence>
<keyword evidence="5 6" id="KW-0472">Membrane</keyword>
<evidence type="ECO:0000256" key="1">
    <source>
        <dbReference type="ARBA" id="ARBA00004141"/>
    </source>
</evidence>
<feature type="transmembrane region" description="Helical" evidence="6">
    <location>
        <begin position="81"/>
        <end position="99"/>
    </location>
</feature>
<feature type="transmembrane region" description="Helical" evidence="6">
    <location>
        <begin position="119"/>
        <end position="141"/>
    </location>
</feature>
<evidence type="ECO:0000256" key="6">
    <source>
        <dbReference type="SAM" id="Phobius"/>
    </source>
</evidence>
<gene>
    <name evidence="7" type="ORF">FF38_09490</name>
</gene>